<evidence type="ECO:0000313" key="1">
    <source>
        <dbReference type="EMBL" id="KAJ9116092.1"/>
    </source>
</evidence>
<reference evidence="1" key="1">
    <citation type="submission" date="2023-04" db="EMBL/GenBank/DDBJ databases">
        <title>Draft Genome sequencing of Naganishia species isolated from polar environments using Oxford Nanopore Technology.</title>
        <authorList>
            <person name="Leo P."/>
            <person name="Venkateswaran K."/>
        </authorList>
    </citation>
    <scope>NUCLEOTIDE SEQUENCE</scope>
    <source>
        <strain evidence="1">MNA-CCFEE 5262</strain>
    </source>
</reference>
<organism evidence="1 2">
    <name type="scientific">Naganishia adeliensis</name>
    <dbReference type="NCBI Taxonomy" id="92952"/>
    <lineage>
        <taxon>Eukaryota</taxon>
        <taxon>Fungi</taxon>
        <taxon>Dikarya</taxon>
        <taxon>Basidiomycota</taxon>
        <taxon>Agaricomycotina</taxon>
        <taxon>Tremellomycetes</taxon>
        <taxon>Filobasidiales</taxon>
        <taxon>Filobasidiaceae</taxon>
        <taxon>Naganishia</taxon>
    </lineage>
</organism>
<proteinExistence type="predicted"/>
<sequence length="193" mass="21499">MSFITPRTLFTSVARTLRPSARPFTSASRWQNEASSSSSPVSSIPSLSSFAGSTPLASDKLSSAQADIASSFLRDNLPGLNSANQSSLDAPTTPEGWWRETYGSRTWSKPGNQYTGRSIPVPSKSSDAGVATAIRRLNGVLMRNRVKRELKLGEYYEKPSERKKRLAVERHRRRFQDLVRQKVQLVQAIRNRS</sequence>
<name>A0ACC2WWS4_9TREE</name>
<gene>
    <name evidence="1" type="ORF">QFC20_000765</name>
</gene>
<keyword evidence="2" id="KW-1185">Reference proteome</keyword>
<accession>A0ACC2WWS4</accession>
<protein>
    <submittedName>
        <fullName evidence="1">Uncharacterized protein</fullName>
    </submittedName>
</protein>
<comment type="caution">
    <text evidence="1">The sequence shown here is derived from an EMBL/GenBank/DDBJ whole genome shotgun (WGS) entry which is preliminary data.</text>
</comment>
<dbReference type="Proteomes" id="UP001230649">
    <property type="component" value="Unassembled WGS sequence"/>
</dbReference>
<evidence type="ECO:0000313" key="2">
    <source>
        <dbReference type="Proteomes" id="UP001230649"/>
    </source>
</evidence>
<dbReference type="EMBL" id="JASBWS010000004">
    <property type="protein sequence ID" value="KAJ9116092.1"/>
    <property type="molecule type" value="Genomic_DNA"/>
</dbReference>